<reference evidence="2 3" key="1">
    <citation type="submission" date="2015-02" db="EMBL/GenBank/DDBJ databases">
        <title>Draft genome sequences of ten Microbacterium spp. with emphasis on heavy metal contaminated environments.</title>
        <authorList>
            <person name="Corretto E."/>
        </authorList>
    </citation>
    <scope>NUCLEOTIDE SEQUENCE [LARGE SCALE GENOMIC DNA]</scope>
    <source>
        <strain evidence="2 3">BEL4b</strain>
    </source>
</reference>
<accession>A0A0F0LA79</accession>
<evidence type="ECO:0008006" key="4">
    <source>
        <dbReference type="Google" id="ProtNLM"/>
    </source>
</evidence>
<dbReference type="Proteomes" id="UP000033640">
    <property type="component" value="Unassembled WGS sequence"/>
</dbReference>
<comment type="caution">
    <text evidence="2">The sequence shown here is derived from an EMBL/GenBank/DDBJ whole genome shotgun (WGS) entry which is preliminary data.</text>
</comment>
<dbReference type="EMBL" id="JYIW01000021">
    <property type="protein sequence ID" value="KJL30107.1"/>
    <property type="molecule type" value="Genomic_DNA"/>
</dbReference>
<dbReference type="PATRIC" id="fig|82380.11.peg.1283"/>
<evidence type="ECO:0000256" key="1">
    <source>
        <dbReference type="SAM" id="MobiDB-lite"/>
    </source>
</evidence>
<gene>
    <name evidence="2" type="ORF">RS83_01249</name>
</gene>
<evidence type="ECO:0000313" key="2">
    <source>
        <dbReference type="EMBL" id="KJL30107.1"/>
    </source>
</evidence>
<dbReference type="AlphaFoldDB" id="A0A0F0LA79"/>
<protein>
    <recommendedName>
        <fullName evidence="4">Sugar ABC transporter ATPase</fullName>
    </recommendedName>
</protein>
<name>A0A0F0LA79_9MICO</name>
<organism evidence="2 3">
    <name type="scientific">Microbacterium oxydans</name>
    <dbReference type="NCBI Taxonomy" id="82380"/>
    <lineage>
        <taxon>Bacteria</taxon>
        <taxon>Bacillati</taxon>
        <taxon>Actinomycetota</taxon>
        <taxon>Actinomycetes</taxon>
        <taxon>Micrococcales</taxon>
        <taxon>Microbacteriaceae</taxon>
        <taxon>Microbacterium</taxon>
    </lineage>
</organism>
<dbReference type="OrthoDB" id="5072505at2"/>
<dbReference type="RefSeq" id="WP_045278649.1">
    <property type="nucleotide sequence ID" value="NZ_JYIW01000021.1"/>
</dbReference>
<sequence length="90" mass="9311">MSNPDALANSQAPLPDLPHVPEEPLLPEEEETVEAREAAAAPVGGEQPETQGDEPLDAELGENGEGDLAPGDEPDTSGADQPTDLRSADE</sequence>
<feature type="compositionally biased region" description="Polar residues" evidence="1">
    <location>
        <begin position="1"/>
        <end position="12"/>
    </location>
</feature>
<proteinExistence type="predicted"/>
<feature type="compositionally biased region" description="Acidic residues" evidence="1">
    <location>
        <begin position="51"/>
        <end position="75"/>
    </location>
</feature>
<evidence type="ECO:0000313" key="3">
    <source>
        <dbReference type="Proteomes" id="UP000033640"/>
    </source>
</evidence>
<feature type="region of interest" description="Disordered" evidence="1">
    <location>
        <begin position="1"/>
        <end position="90"/>
    </location>
</feature>